<organism evidence="2 3">
    <name type="scientific">Chryseobacterium aquaticum subsp. greenlandense</name>
    <dbReference type="NCBI Taxonomy" id="345663"/>
    <lineage>
        <taxon>Bacteria</taxon>
        <taxon>Pseudomonadati</taxon>
        <taxon>Bacteroidota</taxon>
        <taxon>Flavobacteriia</taxon>
        <taxon>Flavobacteriales</taxon>
        <taxon>Weeksellaceae</taxon>
        <taxon>Chryseobacterium group</taxon>
        <taxon>Chryseobacterium</taxon>
    </lineage>
</organism>
<dbReference type="GO" id="GO:0009103">
    <property type="term" value="P:lipopolysaccharide biosynthetic process"/>
    <property type="evidence" value="ECO:0007669"/>
    <property type="project" value="TreeGrafter"/>
</dbReference>
<evidence type="ECO:0000313" key="3">
    <source>
        <dbReference type="Proteomes" id="UP000054388"/>
    </source>
</evidence>
<protein>
    <submittedName>
        <fullName evidence="2">Glycosyl transferase family 2</fullName>
    </submittedName>
</protein>
<evidence type="ECO:0000256" key="1">
    <source>
        <dbReference type="ARBA" id="ARBA00022679"/>
    </source>
</evidence>
<dbReference type="PANTHER" id="PTHR46401:SF2">
    <property type="entry name" value="GLYCOSYLTRANSFERASE WBBK-RELATED"/>
    <property type="match status" value="1"/>
</dbReference>
<dbReference type="Proteomes" id="UP000054388">
    <property type="component" value="Unassembled WGS sequence"/>
</dbReference>
<accession>A0A124F3A0</accession>
<gene>
    <name evidence="2" type="ORF">AR686_06440</name>
</gene>
<dbReference type="CDD" id="cd03801">
    <property type="entry name" value="GT4_PimA-like"/>
    <property type="match status" value="1"/>
</dbReference>
<reference evidence="2 3" key="1">
    <citation type="submission" date="2015-10" db="EMBL/GenBank/DDBJ databases">
        <title>Genome sequence of Chryseobacterium greenlandense.</title>
        <authorList>
            <person name="Newman J."/>
            <person name="Fischer K."/>
            <person name="Miller J."/>
        </authorList>
    </citation>
    <scope>NUCLEOTIDE SEQUENCE [LARGE SCALE GENOMIC DNA]</scope>
    <source>
        <strain evidence="2 3">UMB34</strain>
    </source>
</reference>
<dbReference type="GO" id="GO:0016757">
    <property type="term" value="F:glycosyltransferase activity"/>
    <property type="evidence" value="ECO:0007669"/>
    <property type="project" value="TreeGrafter"/>
</dbReference>
<comment type="caution">
    <text evidence="2">The sequence shown here is derived from an EMBL/GenBank/DDBJ whole genome shotgun (WGS) entry which is preliminary data.</text>
</comment>
<evidence type="ECO:0000313" key="2">
    <source>
        <dbReference type="EMBL" id="KUJ57284.1"/>
    </source>
</evidence>
<keyword evidence="1 2" id="KW-0808">Transferase</keyword>
<dbReference type="RefSeq" id="WP_059136197.1">
    <property type="nucleotide sequence ID" value="NZ_LMAI01000003.1"/>
</dbReference>
<dbReference type="SUPFAM" id="SSF53756">
    <property type="entry name" value="UDP-Glycosyltransferase/glycogen phosphorylase"/>
    <property type="match status" value="1"/>
</dbReference>
<dbReference type="EMBL" id="LMAI01000003">
    <property type="protein sequence ID" value="KUJ57284.1"/>
    <property type="molecule type" value="Genomic_DNA"/>
</dbReference>
<dbReference type="Gene3D" id="3.40.50.2000">
    <property type="entry name" value="Glycogen Phosphorylase B"/>
    <property type="match status" value="1"/>
</dbReference>
<dbReference type="AlphaFoldDB" id="A0A124F3A0"/>
<dbReference type="PANTHER" id="PTHR46401">
    <property type="entry name" value="GLYCOSYLTRANSFERASE WBBK-RELATED"/>
    <property type="match status" value="1"/>
</dbReference>
<dbReference type="Pfam" id="PF13692">
    <property type="entry name" value="Glyco_trans_1_4"/>
    <property type="match status" value="1"/>
</dbReference>
<proteinExistence type="predicted"/>
<sequence>MGIKRKIKNYIHIKKYYPLSEKIIAHDDSKKTILIVDSQIPTFDKDSASNRITEIAKFLAKHYNVYLVDWRKAIPNIDSKKYIKNLNDHNVTVYTPFINKYGILKGKKYFINNLLEKIDFVWCHRPELFEYYLDFFRNKAPKAKIIYDMVDIHYLRMERGLEIKYDKNRAKEVVRYKYIETELSKKADKIAVISDKEKEFMKAFVDESKLFTVSNVHNLKVHPESMPPFEKRSGIFFIGTFLHDPNVDAVEILYNRIMPLVWKVLPDLKITIIGSEAPESILKMNSEKFEVMGYVEDIIPYYERCIASVSPLRFGAGVKGKIGQALEYTLPVLTTEIGAEGMFLENGITALIAGNDDYQEFADNIIKICTDKELWNTLHLNSEKGIYPFSIEAQKEEIFKMLNSD</sequence>
<name>A0A124F3A0_9FLAO</name>